<dbReference type="PROSITE" id="PS50217">
    <property type="entry name" value="BZIP"/>
    <property type="match status" value="1"/>
</dbReference>
<evidence type="ECO:0000256" key="4">
    <source>
        <dbReference type="SAM" id="MobiDB-lite"/>
    </source>
</evidence>
<accession>A0AAD3XGV6</accession>
<dbReference type="CDD" id="cd14707">
    <property type="entry name" value="bZIP_plant_BZIP46"/>
    <property type="match status" value="1"/>
</dbReference>
<evidence type="ECO:0000313" key="6">
    <source>
        <dbReference type="EMBL" id="GMH04033.1"/>
    </source>
</evidence>
<keyword evidence="3" id="KW-0539">Nucleus</keyword>
<dbReference type="AlphaFoldDB" id="A0AAD3XGV6"/>
<keyword evidence="7" id="KW-1185">Reference proteome</keyword>
<feature type="region of interest" description="Disordered" evidence="4">
    <location>
        <begin position="173"/>
        <end position="206"/>
    </location>
</feature>
<dbReference type="EMBL" id="BSYO01000004">
    <property type="protein sequence ID" value="GMH04033.1"/>
    <property type="molecule type" value="Genomic_DNA"/>
</dbReference>
<dbReference type="Pfam" id="PF00170">
    <property type="entry name" value="bZIP_1"/>
    <property type="match status" value="1"/>
</dbReference>
<evidence type="ECO:0000256" key="3">
    <source>
        <dbReference type="ARBA" id="ARBA00023242"/>
    </source>
</evidence>
<dbReference type="GO" id="GO:0005634">
    <property type="term" value="C:nucleus"/>
    <property type="evidence" value="ECO:0007669"/>
    <property type="project" value="UniProtKB-SubCell"/>
</dbReference>
<dbReference type="PANTHER" id="PTHR22952">
    <property type="entry name" value="CAMP-RESPONSE ELEMENT BINDING PROTEIN-RELATED"/>
    <property type="match status" value="1"/>
</dbReference>
<dbReference type="InterPro" id="IPR043452">
    <property type="entry name" value="BZIP46-like"/>
</dbReference>
<feature type="compositionally biased region" description="Polar residues" evidence="4">
    <location>
        <begin position="173"/>
        <end position="186"/>
    </location>
</feature>
<protein>
    <recommendedName>
        <fullName evidence="5">BZIP domain-containing protein</fullName>
    </recommendedName>
</protein>
<dbReference type="SMART" id="SM00338">
    <property type="entry name" value="BRLZ"/>
    <property type="match status" value="1"/>
</dbReference>
<comment type="caution">
    <text evidence="6">The sequence shown here is derived from an EMBL/GenBank/DDBJ whole genome shotgun (WGS) entry which is preliminary data.</text>
</comment>
<dbReference type="InterPro" id="IPR046347">
    <property type="entry name" value="bZIP_sf"/>
</dbReference>
<keyword evidence="2" id="KW-0238">DNA-binding</keyword>
<gene>
    <name evidence="6" type="ORF">Nepgr_005872</name>
</gene>
<proteinExistence type="predicted"/>
<evidence type="ECO:0000256" key="2">
    <source>
        <dbReference type="ARBA" id="ARBA00023125"/>
    </source>
</evidence>
<comment type="subcellular location">
    <subcellularLocation>
        <location evidence="1">Nucleus</location>
    </subcellularLocation>
</comment>
<reference evidence="6" key="1">
    <citation type="submission" date="2023-05" db="EMBL/GenBank/DDBJ databases">
        <title>Nepenthes gracilis genome sequencing.</title>
        <authorList>
            <person name="Fukushima K."/>
        </authorList>
    </citation>
    <scope>NUCLEOTIDE SEQUENCE</scope>
    <source>
        <strain evidence="6">SING2019-196</strain>
    </source>
</reference>
<dbReference type="SUPFAM" id="SSF57959">
    <property type="entry name" value="Leucine zipper domain"/>
    <property type="match status" value="1"/>
</dbReference>
<dbReference type="GO" id="GO:0003677">
    <property type="term" value="F:DNA binding"/>
    <property type="evidence" value="ECO:0007669"/>
    <property type="project" value="UniProtKB-KW"/>
</dbReference>
<dbReference type="InterPro" id="IPR004827">
    <property type="entry name" value="bZIP"/>
</dbReference>
<dbReference type="Proteomes" id="UP001279734">
    <property type="component" value="Unassembled WGS sequence"/>
</dbReference>
<evidence type="ECO:0000256" key="1">
    <source>
        <dbReference type="ARBA" id="ARBA00004123"/>
    </source>
</evidence>
<dbReference type="PANTHER" id="PTHR22952:SF446">
    <property type="entry name" value="ABSCISIC ACID-INSENSITIVE 5-LIKE PROTEIN 5-RELATED"/>
    <property type="match status" value="1"/>
</dbReference>
<dbReference type="GO" id="GO:0003700">
    <property type="term" value="F:DNA-binding transcription factor activity"/>
    <property type="evidence" value="ECO:0007669"/>
    <property type="project" value="InterPro"/>
</dbReference>
<sequence length="428" mass="47029">MLANCTSGGFGKDFGSMNMDELLKNIWSVEDTQNMSAVVAVALDQEAGNQSGGYLQRQGSPILPRTLSQKTVDDVWREMSKEYVVGKDDGAESNMTQKQQTLGEMTLEEFLVRAGVVREDTQLSAKPIATEFFGNLTQPSNNTTGFGIDFQQPSQGVGLMGNQVLENNNQISMQSPNLPLNVNGVRSSPQQPTPPQLPQQQQLSSQQLTTFPKHATIYDTPPMTVDRNNQLPPQQLTTFPKHSTITYTSPMTIASNGHLGGWGIVGGTVGLADPAINCNLVQRTASQGRGMPMAGLRMGVTGIATGSPATLSSDRLAESNGHTPLVSPVPCNGGLRGRKYNTAVEKVIERRQRRMIKNRESAARSRLRKQAYTMELEYKIAQLKEENQELWRKQAEIMEVQKNQALEMTNVQHGVKNRCLRRTGTGPW</sequence>
<dbReference type="FunFam" id="1.20.5.170:FF:000036">
    <property type="entry name" value="ABSCISIC ACID-INSENSITIVE 5-like protein 2"/>
    <property type="match status" value="1"/>
</dbReference>
<name>A0AAD3XGV6_NEPGR</name>
<feature type="domain" description="BZIP" evidence="5">
    <location>
        <begin position="348"/>
        <end position="399"/>
    </location>
</feature>
<evidence type="ECO:0000313" key="7">
    <source>
        <dbReference type="Proteomes" id="UP001279734"/>
    </source>
</evidence>
<dbReference type="PROSITE" id="PS00036">
    <property type="entry name" value="BZIP_BASIC"/>
    <property type="match status" value="1"/>
</dbReference>
<dbReference type="GO" id="GO:0045893">
    <property type="term" value="P:positive regulation of DNA-templated transcription"/>
    <property type="evidence" value="ECO:0007669"/>
    <property type="project" value="InterPro"/>
</dbReference>
<evidence type="ECO:0000259" key="5">
    <source>
        <dbReference type="PROSITE" id="PS50217"/>
    </source>
</evidence>
<organism evidence="6 7">
    <name type="scientific">Nepenthes gracilis</name>
    <name type="common">Slender pitcher plant</name>
    <dbReference type="NCBI Taxonomy" id="150966"/>
    <lineage>
        <taxon>Eukaryota</taxon>
        <taxon>Viridiplantae</taxon>
        <taxon>Streptophyta</taxon>
        <taxon>Embryophyta</taxon>
        <taxon>Tracheophyta</taxon>
        <taxon>Spermatophyta</taxon>
        <taxon>Magnoliopsida</taxon>
        <taxon>eudicotyledons</taxon>
        <taxon>Gunneridae</taxon>
        <taxon>Pentapetalae</taxon>
        <taxon>Caryophyllales</taxon>
        <taxon>Nepenthaceae</taxon>
        <taxon>Nepenthes</taxon>
    </lineage>
</organism>
<dbReference type="Gene3D" id="1.20.5.170">
    <property type="match status" value="1"/>
</dbReference>